<dbReference type="OrthoDB" id="5376140at2759"/>
<feature type="domain" description="Chromo" evidence="4">
    <location>
        <begin position="88"/>
        <end position="146"/>
    </location>
</feature>
<dbReference type="SUPFAM" id="SSF54160">
    <property type="entry name" value="Chromo domain-like"/>
    <property type="match status" value="1"/>
</dbReference>
<evidence type="ECO:0000259" key="4">
    <source>
        <dbReference type="PROSITE" id="PS50013"/>
    </source>
</evidence>
<dbReference type="GO" id="GO:0005634">
    <property type="term" value="C:nucleus"/>
    <property type="evidence" value="ECO:0007669"/>
    <property type="project" value="UniProtKB-SubCell"/>
</dbReference>
<dbReference type="InterPro" id="IPR000953">
    <property type="entry name" value="Chromo/chromo_shadow_dom"/>
</dbReference>
<proteinExistence type="predicted"/>
<evidence type="ECO:0000256" key="2">
    <source>
        <dbReference type="ARBA" id="ARBA00023242"/>
    </source>
</evidence>
<feature type="compositionally biased region" description="Basic and acidic residues" evidence="3">
    <location>
        <begin position="26"/>
        <end position="38"/>
    </location>
</feature>
<feature type="compositionally biased region" description="Polar residues" evidence="3">
    <location>
        <begin position="14"/>
        <end position="24"/>
    </location>
</feature>
<keyword evidence="6" id="KW-1185">Reference proteome</keyword>
<feature type="compositionally biased region" description="Basic and acidic residues" evidence="3">
    <location>
        <begin position="45"/>
        <end position="59"/>
    </location>
</feature>
<dbReference type="InterPro" id="IPR023780">
    <property type="entry name" value="Chromo_domain"/>
</dbReference>
<dbReference type="Pfam" id="PF00385">
    <property type="entry name" value="Chromo"/>
    <property type="match status" value="1"/>
</dbReference>
<sequence length="157" mass="18131">MRKLSKSRTDDDMVSSTNGSVNNDEPTEKEQGDIKEDEQPAEDSVNDKESENEIIEPPKKRGSKNKTKKRKPNKDQAKADKSEDEEEYEVEKVIDSKKVKGKIHYLIRWKGYGADSDTWEPENTLSCPDLIAKFNEEVEAVRFEFKFDIPINVEFET</sequence>
<dbReference type="Gene3D" id="2.40.50.40">
    <property type="match status" value="1"/>
</dbReference>
<dbReference type="STRING" id="151549.A0A4C1U0D5"/>
<evidence type="ECO:0000256" key="3">
    <source>
        <dbReference type="SAM" id="MobiDB-lite"/>
    </source>
</evidence>
<name>A0A4C1U0D5_EUMVA</name>
<dbReference type="CDD" id="cd00024">
    <property type="entry name" value="CD_CSD"/>
    <property type="match status" value="1"/>
</dbReference>
<accession>A0A4C1U0D5</accession>
<keyword evidence="2" id="KW-0539">Nucleus</keyword>
<dbReference type="InterPro" id="IPR051219">
    <property type="entry name" value="Heterochromatin_chromo-domain"/>
</dbReference>
<feature type="compositionally biased region" description="Basic residues" evidence="3">
    <location>
        <begin position="60"/>
        <end position="72"/>
    </location>
</feature>
<reference evidence="5 6" key="1">
    <citation type="journal article" date="2019" name="Commun. Biol.">
        <title>The bagworm genome reveals a unique fibroin gene that provides high tensile strength.</title>
        <authorList>
            <person name="Kono N."/>
            <person name="Nakamura H."/>
            <person name="Ohtoshi R."/>
            <person name="Tomita M."/>
            <person name="Numata K."/>
            <person name="Arakawa K."/>
        </authorList>
    </citation>
    <scope>NUCLEOTIDE SEQUENCE [LARGE SCALE GENOMIC DNA]</scope>
</reference>
<dbReference type="Proteomes" id="UP000299102">
    <property type="component" value="Unassembled WGS sequence"/>
</dbReference>
<comment type="subcellular location">
    <subcellularLocation>
        <location evidence="1">Nucleus</location>
    </subcellularLocation>
</comment>
<dbReference type="InterPro" id="IPR023779">
    <property type="entry name" value="Chromodomain_CS"/>
</dbReference>
<dbReference type="EMBL" id="BGZK01000112">
    <property type="protein sequence ID" value="GBP19811.1"/>
    <property type="molecule type" value="Genomic_DNA"/>
</dbReference>
<comment type="caution">
    <text evidence="5">The sequence shown here is derived from an EMBL/GenBank/DDBJ whole genome shotgun (WGS) entry which is preliminary data.</text>
</comment>
<dbReference type="GO" id="GO:0005694">
    <property type="term" value="C:chromosome"/>
    <property type="evidence" value="ECO:0007669"/>
    <property type="project" value="UniProtKB-ARBA"/>
</dbReference>
<dbReference type="PANTHER" id="PTHR22812">
    <property type="entry name" value="CHROMOBOX PROTEIN"/>
    <property type="match status" value="1"/>
</dbReference>
<evidence type="ECO:0000256" key="1">
    <source>
        <dbReference type="ARBA" id="ARBA00004123"/>
    </source>
</evidence>
<dbReference type="SMART" id="SM00298">
    <property type="entry name" value="CHROMO"/>
    <property type="match status" value="1"/>
</dbReference>
<evidence type="ECO:0000313" key="6">
    <source>
        <dbReference type="Proteomes" id="UP000299102"/>
    </source>
</evidence>
<dbReference type="InterPro" id="IPR016197">
    <property type="entry name" value="Chromo-like_dom_sf"/>
</dbReference>
<protein>
    <submittedName>
        <fullName evidence="5">Chromobox protein homolog 5</fullName>
    </submittedName>
</protein>
<dbReference type="PRINTS" id="PR00504">
    <property type="entry name" value="CHROMODOMAIN"/>
</dbReference>
<dbReference type="PROSITE" id="PS00598">
    <property type="entry name" value="CHROMO_1"/>
    <property type="match status" value="1"/>
</dbReference>
<feature type="region of interest" description="Disordered" evidence="3">
    <location>
        <begin position="1"/>
        <end position="91"/>
    </location>
</feature>
<evidence type="ECO:0000313" key="5">
    <source>
        <dbReference type="EMBL" id="GBP19811.1"/>
    </source>
</evidence>
<dbReference type="AlphaFoldDB" id="A0A4C1U0D5"/>
<dbReference type="PROSITE" id="PS50013">
    <property type="entry name" value="CHROMO_2"/>
    <property type="match status" value="1"/>
</dbReference>
<gene>
    <name evidence="5" type="primary">Cbx5</name>
    <name evidence="5" type="ORF">EVAR_75103_1</name>
</gene>
<dbReference type="InterPro" id="IPR017984">
    <property type="entry name" value="Chromo_dom_subgr"/>
</dbReference>
<organism evidence="5 6">
    <name type="scientific">Eumeta variegata</name>
    <name type="common">Bagworm moth</name>
    <name type="synonym">Eumeta japonica</name>
    <dbReference type="NCBI Taxonomy" id="151549"/>
    <lineage>
        <taxon>Eukaryota</taxon>
        <taxon>Metazoa</taxon>
        <taxon>Ecdysozoa</taxon>
        <taxon>Arthropoda</taxon>
        <taxon>Hexapoda</taxon>
        <taxon>Insecta</taxon>
        <taxon>Pterygota</taxon>
        <taxon>Neoptera</taxon>
        <taxon>Endopterygota</taxon>
        <taxon>Lepidoptera</taxon>
        <taxon>Glossata</taxon>
        <taxon>Ditrysia</taxon>
        <taxon>Tineoidea</taxon>
        <taxon>Psychidae</taxon>
        <taxon>Oiketicinae</taxon>
        <taxon>Eumeta</taxon>
    </lineage>
</organism>